<keyword evidence="2" id="KW-1185">Reference proteome</keyword>
<proteinExistence type="predicted"/>
<accession>A0A1M5RVF1</accession>
<reference evidence="1 2" key="1">
    <citation type="submission" date="2016-11" db="EMBL/GenBank/DDBJ databases">
        <authorList>
            <person name="Jaros S."/>
            <person name="Januszkiewicz K."/>
            <person name="Wedrychowicz H."/>
        </authorList>
    </citation>
    <scope>NUCLEOTIDE SEQUENCE [LARGE SCALE GENOMIC DNA]</scope>
    <source>
        <strain evidence="1 2">DSM 9705</strain>
    </source>
</reference>
<gene>
    <name evidence="1" type="ORF">SAMN02745124_00006</name>
</gene>
<dbReference type="STRING" id="1121409.SAMN02745124_00006"/>
<evidence type="ECO:0000313" key="2">
    <source>
        <dbReference type="Proteomes" id="UP000184139"/>
    </source>
</evidence>
<name>A0A1M5RVF1_9BACT</name>
<evidence type="ECO:0000313" key="1">
    <source>
        <dbReference type="EMBL" id="SHH30008.1"/>
    </source>
</evidence>
<dbReference type="EMBL" id="FQXS01000001">
    <property type="protein sequence ID" value="SHH30008.1"/>
    <property type="molecule type" value="Genomic_DNA"/>
</dbReference>
<dbReference type="AlphaFoldDB" id="A0A1M5RVF1"/>
<dbReference type="Proteomes" id="UP000184139">
    <property type="component" value="Unassembled WGS sequence"/>
</dbReference>
<protein>
    <submittedName>
        <fullName evidence="1">Uncharacterized protein</fullName>
    </submittedName>
</protein>
<organism evidence="1 2">
    <name type="scientific">Desulfofustis glycolicus DSM 9705</name>
    <dbReference type="NCBI Taxonomy" id="1121409"/>
    <lineage>
        <taxon>Bacteria</taxon>
        <taxon>Pseudomonadati</taxon>
        <taxon>Thermodesulfobacteriota</taxon>
        <taxon>Desulfobulbia</taxon>
        <taxon>Desulfobulbales</taxon>
        <taxon>Desulfocapsaceae</taxon>
        <taxon>Desulfofustis</taxon>
    </lineage>
</organism>
<sequence length="156" mass="18069">MKRPIKLFESITNEQIKKLHSAPFPGGEAGVYALVSELIGIASITALSKQEAIFLIDRLQGKTERRFPARPRFSNEIEGDTSSLPSFYHVRDIRLLFKDLGWDKQRIKNWLRKYRKVKDIRSLDREQARATYHILTRMVEGRNERDATSQGKGPKQ</sequence>